<dbReference type="CDD" id="cd00130">
    <property type="entry name" value="PAS"/>
    <property type="match status" value="2"/>
</dbReference>
<dbReference type="Proteomes" id="UP000432089">
    <property type="component" value="Unassembled WGS sequence"/>
</dbReference>
<evidence type="ECO:0000256" key="6">
    <source>
        <dbReference type="ARBA" id="ARBA00022606"/>
    </source>
</evidence>
<dbReference type="InterPro" id="IPR035965">
    <property type="entry name" value="PAS-like_dom_sf"/>
</dbReference>
<dbReference type="SMART" id="SM00086">
    <property type="entry name" value="PAC"/>
    <property type="match status" value="3"/>
</dbReference>
<feature type="domain" description="PAC" evidence="20">
    <location>
        <begin position="484"/>
        <end position="537"/>
    </location>
</feature>
<keyword evidence="15" id="KW-0843">Virulence</keyword>
<keyword evidence="22" id="KW-1185">Reference proteome</keyword>
<dbReference type="EMBL" id="VZDO01000003">
    <property type="protein sequence ID" value="KAB0681375.1"/>
    <property type="molecule type" value="Genomic_DNA"/>
</dbReference>
<dbReference type="SUPFAM" id="SSF55781">
    <property type="entry name" value="GAF domain-like"/>
    <property type="match status" value="3"/>
</dbReference>
<dbReference type="PROSITE" id="PS50112">
    <property type="entry name" value="PAS"/>
    <property type="match status" value="2"/>
</dbReference>
<keyword evidence="13" id="KW-0067">ATP-binding</keyword>
<evidence type="ECO:0000256" key="11">
    <source>
        <dbReference type="ARBA" id="ARBA00022741"/>
    </source>
</evidence>
<dbReference type="SMART" id="SM00091">
    <property type="entry name" value="PAS"/>
    <property type="match status" value="4"/>
</dbReference>
<feature type="domain" description="PAC" evidence="20">
    <location>
        <begin position="1036"/>
        <end position="1088"/>
    </location>
</feature>
<comment type="caution">
    <text evidence="21">The sequence shown here is derived from an EMBL/GenBank/DDBJ whole genome shotgun (WGS) entry which is preliminary data.</text>
</comment>
<dbReference type="Pfam" id="PF08447">
    <property type="entry name" value="PAS_3"/>
    <property type="match status" value="2"/>
</dbReference>
<name>A0A7V7PRM8_9HYPH</name>
<keyword evidence="11" id="KW-0547">Nucleotide-binding</keyword>
<dbReference type="GO" id="GO:0004673">
    <property type="term" value="F:protein histidine kinase activity"/>
    <property type="evidence" value="ECO:0007669"/>
    <property type="project" value="UniProtKB-EC"/>
</dbReference>
<evidence type="ECO:0000256" key="9">
    <source>
        <dbReference type="ARBA" id="ARBA00022679"/>
    </source>
</evidence>
<dbReference type="Gene3D" id="3.30.450.40">
    <property type="match status" value="3"/>
</dbReference>
<dbReference type="GO" id="GO:0009881">
    <property type="term" value="F:photoreceptor activity"/>
    <property type="evidence" value="ECO:0007669"/>
    <property type="project" value="UniProtKB-KW"/>
</dbReference>
<feature type="domain" description="PAC" evidence="20">
    <location>
        <begin position="910"/>
        <end position="962"/>
    </location>
</feature>
<dbReference type="GO" id="GO:0005524">
    <property type="term" value="F:ATP binding"/>
    <property type="evidence" value="ECO:0007669"/>
    <property type="project" value="UniProtKB-KW"/>
</dbReference>
<organism evidence="21 22">
    <name type="scientific">Plantimonas leprariae</name>
    <dbReference type="NCBI Taxonomy" id="2615207"/>
    <lineage>
        <taxon>Bacteria</taxon>
        <taxon>Pseudomonadati</taxon>
        <taxon>Pseudomonadota</taxon>
        <taxon>Alphaproteobacteria</taxon>
        <taxon>Hyphomicrobiales</taxon>
        <taxon>Aurantimonadaceae</taxon>
        <taxon>Plantimonas</taxon>
    </lineage>
</organism>
<dbReference type="InterPro" id="IPR013656">
    <property type="entry name" value="PAS_4"/>
</dbReference>
<keyword evidence="8" id="KW-0288">FMN</keyword>
<dbReference type="InterPro" id="IPR013655">
    <property type="entry name" value="PAS_fold_3"/>
</dbReference>
<evidence type="ECO:0000313" key="21">
    <source>
        <dbReference type="EMBL" id="KAB0681375.1"/>
    </source>
</evidence>
<evidence type="ECO:0000259" key="19">
    <source>
        <dbReference type="PROSITE" id="PS50112"/>
    </source>
</evidence>
<dbReference type="InterPro" id="IPR029016">
    <property type="entry name" value="GAF-like_dom_sf"/>
</dbReference>
<proteinExistence type="predicted"/>
<dbReference type="PANTHER" id="PTHR41523:SF7">
    <property type="entry name" value="HISTIDINE KINASE"/>
    <property type="match status" value="1"/>
</dbReference>
<evidence type="ECO:0000256" key="14">
    <source>
        <dbReference type="ARBA" id="ARBA00022991"/>
    </source>
</evidence>
<dbReference type="EC" id="2.7.13.3" evidence="2"/>
<keyword evidence="10" id="KW-0677">Repeat</keyword>
<reference evidence="21 22" key="1">
    <citation type="submission" date="2019-09" db="EMBL/GenBank/DDBJ databases">
        <title>YIM 132180 draft genome.</title>
        <authorList>
            <person name="Zhang K."/>
        </authorList>
    </citation>
    <scope>NUCLEOTIDE SEQUENCE [LARGE SCALE GENOMIC DNA]</scope>
    <source>
        <strain evidence="21 22">YIM 132180</strain>
    </source>
</reference>
<dbReference type="Pfam" id="PF01590">
    <property type="entry name" value="GAF"/>
    <property type="match status" value="2"/>
</dbReference>
<evidence type="ECO:0000256" key="18">
    <source>
        <dbReference type="SAM" id="MobiDB-lite"/>
    </source>
</evidence>
<keyword evidence="16" id="KW-0675">Receptor</keyword>
<dbReference type="InterPro" id="IPR000014">
    <property type="entry name" value="PAS"/>
</dbReference>
<evidence type="ECO:0000256" key="16">
    <source>
        <dbReference type="ARBA" id="ARBA00023170"/>
    </source>
</evidence>
<feature type="domain" description="PAS" evidence="19">
    <location>
        <begin position="963"/>
        <end position="1034"/>
    </location>
</feature>
<feature type="domain" description="PAS" evidence="19">
    <location>
        <begin position="410"/>
        <end position="483"/>
    </location>
</feature>
<dbReference type="Pfam" id="PF07536">
    <property type="entry name" value="HWE_HK"/>
    <property type="match status" value="1"/>
</dbReference>
<evidence type="ECO:0000256" key="7">
    <source>
        <dbReference type="ARBA" id="ARBA00022630"/>
    </source>
</evidence>
<feature type="region of interest" description="Disordered" evidence="18">
    <location>
        <begin position="44"/>
        <end position="69"/>
    </location>
</feature>
<dbReference type="SMART" id="SM00065">
    <property type="entry name" value="GAF"/>
    <property type="match status" value="3"/>
</dbReference>
<dbReference type="Gene3D" id="3.30.450.20">
    <property type="entry name" value="PAS domain"/>
    <property type="match status" value="4"/>
</dbReference>
<dbReference type="PROSITE" id="PS50113">
    <property type="entry name" value="PAC"/>
    <property type="match status" value="3"/>
</dbReference>
<dbReference type="SUPFAM" id="SSF55785">
    <property type="entry name" value="PYP-like sensor domain (PAS domain)"/>
    <property type="match status" value="4"/>
</dbReference>
<dbReference type="PANTHER" id="PTHR41523">
    <property type="entry name" value="TWO-COMPONENT SYSTEM SENSOR PROTEIN"/>
    <property type="match status" value="1"/>
</dbReference>
<dbReference type="Gene3D" id="3.30.565.10">
    <property type="entry name" value="Histidine kinase-like ATPase, C-terminal domain"/>
    <property type="match status" value="1"/>
</dbReference>
<evidence type="ECO:0000256" key="5">
    <source>
        <dbReference type="ARBA" id="ARBA00022553"/>
    </source>
</evidence>
<keyword evidence="5" id="KW-0597">Phosphoprotein</keyword>
<feature type="coiled-coil region" evidence="17">
    <location>
        <begin position="817"/>
        <end position="844"/>
    </location>
</feature>
<dbReference type="NCBIfam" id="TIGR00229">
    <property type="entry name" value="sensory_box"/>
    <property type="match status" value="2"/>
</dbReference>
<keyword evidence="17" id="KW-0175">Coiled coil</keyword>
<keyword evidence="9" id="KW-0808">Transferase</keyword>
<sequence>MPSGCSLRACSRPQGTGACRASHLSTEPTVVVYMPAFAGGPRRLIPGRQREGPGPAVVRGSPGLNTDRSASEEARLGALDAYRVLDTSPERGFDDIVTLATQLCDTPVALVSLVDRHRQWFKARVGFEPCETDLDSSVCRHALGMTDILEIEDLTLDPRTRNNPLVTGEPHLRFYAGAPLNTPDGLTLGTLCVIDKLPRPGGLAEAQRVGLRALANQVMSQLDLRRAVAEREADRQVALVEAARLEAMIATQQAVATAKADLGVVFQAIVDGALRIVDAAEGAVIEIRDGDGLVYDTVSGSSERHRGIRLPLTATLSGKAVRQERPLYCPDTRSDPEMDHALARELGIRSMVVVPVTRRGEPIGALKVQSARPDAFSPRDLVMTQMLAGLVASAFGDVAEVKSRRALRAAENRYRRTFESVTEFGVVVTDLDCTITEWNTGAERIFGWTADEIVGEHAGTFFTPEDRSAGRVKVEMRQALRDGQAVDERWHLRKDGSRLYASGNMMPLRDDDGTHLGFIKIVRDRTEQHLAGLELVKSQHDLVASEAKWRGLFENLHEGFILGRVIRDAAGRVTDWRYEEVNRAWGELVGIPSSRAAGRTIRELFPGIEDAWVMEFGAVVETGETIRFTRQVGALDRWYDGVCQPAGDDRFTVIFMEVTDRVLADRRREALRELSDALLVAGDAEAIPNVAAEVIGRALGVGRVGYGTVADDGETFTVPADWTADGYPSLAGTYRMSDYGGYAADLREGHTVAIPDIRLDPRTAADTGPLESVAVRSLVNHPVVERGRTAAILYVNDDEPRSWTAEEVAFVADAASRVRTALERRRAEEELREAQERLGLAVAATDIGTFDFDPRTNDLRWDERCRALFGLPAGAPVGYDTFLSGLHPADLDRVEAAVAWSLDPAGDGGYDVEYRTVGLRDGIERWVAAKGQTFFEDGRAIRFIGTVRDVTAAWDAAREIRDNEERFRLAAEVGDVGVFDLNLGTGALVWDDRVRAAFGVGAGRTIGRDEKLAAVHPDDRAAFEAMFAATMAGGKFDLQFRTVGIDDAVVRWVAVQGRIIGDGGSSRNFVGAVRDVTERVAAEERRKVLNAELAHRLKNTLALVQSIATQTLRTAPDMVGARKALTDRIGALAKAHDILLFGQRDAGDIGSIVRAAVALHDPGGRVRLDGPEVDLGPKAALTLSLIVHELATNAVKYGALSGDEGQVDVDWSVRKAPGDGRLDLTFEWREFGGPPVLPPTRKSFGTRLIGMGLSGTLGGSSELTYAPDGVRCRITASLAELQLADEPDAV</sequence>
<dbReference type="Pfam" id="PF13426">
    <property type="entry name" value="PAS_9"/>
    <property type="match status" value="1"/>
</dbReference>
<protein>
    <recommendedName>
        <fullName evidence="3">Blue-light-activated histidine kinase</fullName>
        <ecNumber evidence="2">2.7.13.3</ecNumber>
    </recommendedName>
</protein>
<evidence type="ECO:0000256" key="1">
    <source>
        <dbReference type="ARBA" id="ARBA00000085"/>
    </source>
</evidence>
<evidence type="ECO:0000256" key="2">
    <source>
        <dbReference type="ARBA" id="ARBA00012438"/>
    </source>
</evidence>
<keyword evidence="7" id="KW-0285">Flavoprotein</keyword>
<gene>
    <name evidence="21" type="ORF">F6X38_05690</name>
</gene>
<keyword evidence="6" id="KW-0716">Sensory transduction</keyword>
<dbReference type="InterPro" id="IPR036890">
    <property type="entry name" value="HATPase_C_sf"/>
</dbReference>
<evidence type="ECO:0000256" key="8">
    <source>
        <dbReference type="ARBA" id="ARBA00022643"/>
    </source>
</evidence>
<dbReference type="InterPro" id="IPR003018">
    <property type="entry name" value="GAF"/>
</dbReference>
<keyword evidence="4" id="KW-0600">Photoreceptor protein</keyword>
<accession>A0A7V7PRM8</accession>
<dbReference type="InterPro" id="IPR001610">
    <property type="entry name" value="PAC"/>
</dbReference>
<dbReference type="InterPro" id="IPR011102">
    <property type="entry name" value="Sig_transdc_His_kinase_HWE"/>
</dbReference>
<evidence type="ECO:0000313" key="22">
    <source>
        <dbReference type="Proteomes" id="UP000432089"/>
    </source>
</evidence>
<evidence type="ECO:0000256" key="13">
    <source>
        <dbReference type="ARBA" id="ARBA00022840"/>
    </source>
</evidence>
<dbReference type="InterPro" id="IPR000700">
    <property type="entry name" value="PAS-assoc_C"/>
</dbReference>
<evidence type="ECO:0000256" key="17">
    <source>
        <dbReference type="SAM" id="Coils"/>
    </source>
</evidence>
<keyword evidence="14" id="KW-0157">Chromophore</keyword>
<dbReference type="Pfam" id="PF08448">
    <property type="entry name" value="PAS_4"/>
    <property type="match status" value="1"/>
</dbReference>
<evidence type="ECO:0000256" key="12">
    <source>
        <dbReference type="ARBA" id="ARBA00022777"/>
    </source>
</evidence>
<evidence type="ECO:0000256" key="3">
    <source>
        <dbReference type="ARBA" id="ARBA00021740"/>
    </source>
</evidence>
<dbReference type="Pfam" id="PF13185">
    <property type="entry name" value="GAF_2"/>
    <property type="match status" value="1"/>
</dbReference>
<evidence type="ECO:0000256" key="10">
    <source>
        <dbReference type="ARBA" id="ARBA00022737"/>
    </source>
</evidence>
<keyword evidence="12" id="KW-0418">Kinase</keyword>
<comment type="catalytic activity">
    <reaction evidence="1">
        <text>ATP + protein L-histidine = ADP + protein N-phospho-L-histidine.</text>
        <dbReference type="EC" id="2.7.13.3"/>
    </reaction>
</comment>
<evidence type="ECO:0000256" key="4">
    <source>
        <dbReference type="ARBA" id="ARBA00022543"/>
    </source>
</evidence>
<evidence type="ECO:0000256" key="15">
    <source>
        <dbReference type="ARBA" id="ARBA00023026"/>
    </source>
</evidence>
<dbReference type="SMART" id="SM00911">
    <property type="entry name" value="HWE_HK"/>
    <property type="match status" value="1"/>
</dbReference>
<evidence type="ECO:0000259" key="20">
    <source>
        <dbReference type="PROSITE" id="PS50113"/>
    </source>
</evidence>